<dbReference type="EMBL" id="NVSR01000068">
    <property type="protein sequence ID" value="PCI27224.1"/>
    <property type="molecule type" value="Genomic_DNA"/>
</dbReference>
<keyword evidence="4 8" id="KW-0067">ATP-binding</keyword>
<comment type="cofactor">
    <cofactor evidence="1">
        <name>Mg(2+)</name>
        <dbReference type="ChEBI" id="CHEBI:18420"/>
    </cofactor>
</comment>
<dbReference type="AlphaFoldDB" id="A0A2A4T1E4"/>
<dbReference type="PANTHER" id="PTHR11088">
    <property type="entry name" value="TRNA DIMETHYLALLYLTRANSFERASE"/>
    <property type="match status" value="1"/>
</dbReference>
<name>A0A2A4T1E4_9DELT</name>
<evidence type="ECO:0000256" key="4">
    <source>
        <dbReference type="ARBA" id="ARBA00022840"/>
    </source>
</evidence>
<comment type="caution">
    <text evidence="9">The sequence shown here is derived from an EMBL/GenBank/DDBJ whole genome shotgun (WGS) entry which is preliminary data.</text>
</comment>
<evidence type="ECO:0000256" key="3">
    <source>
        <dbReference type="ARBA" id="ARBA00022741"/>
    </source>
</evidence>
<dbReference type="InterPro" id="IPR018022">
    <property type="entry name" value="IPT"/>
</dbReference>
<keyword evidence="2 8" id="KW-0808">Transferase</keyword>
<gene>
    <name evidence="9" type="primary">miaA</name>
    <name evidence="9" type="ORF">COB67_09030</name>
</gene>
<keyword evidence="3 8" id="KW-0547">Nucleotide-binding</keyword>
<keyword evidence="5" id="KW-0460">Magnesium</keyword>
<evidence type="ECO:0000256" key="8">
    <source>
        <dbReference type="RuleBase" id="RU003785"/>
    </source>
</evidence>
<sequence length="192" mass="22388">MKEEVQSLLDREGVQACHQRLSQLDPKSAAALHPNDRSRVIRALQVFLETGKSIKQYQEIHGFEKQRYQVCYLGRQWSREELYDRINQRVHLMVEQGLVEEVRELLDQGYTKDLPSMSSIGYKQAVAYLSSEISLDNMIADIQQKSRHYAKKQLTWYRKDPRVHWLSDAHLSPDLIKGIRAFLDTGQPAFES</sequence>
<dbReference type="Gene3D" id="1.10.287.890">
    <property type="entry name" value="Crystal structure of tRNA isopentenylpyrophosphate transferase (bh2366) domain"/>
    <property type="match status" value="1"/>
</dbReference>
<evidence type="ECO:0000256" key="1">
    <source>
        <dbReference type="ARBA" id="ARBA00001946"/>
    </source>
</evidence>
<protein>
    <recommendedName>
        <fullName evidence="6">tRNA dimethylallyltransferase</fullName>
        <ecNumber evidence="6">2.5.1.75</ecNumber>
    </recommendedName>
</protein>
<evidence type="ECO:0000256" key="6">
    <source>
        <dbReference type="RuleBase" id="RU003783"/>
    </source>
</evidence>
<dbReference type="GO" id="GO:0005524">
    <property type="term" value="F:ATP binding"/>
    <property type="evidence" value="ECO:0007669"/>
    <property type="project" value="UniProtKB-KW"/>
</dbReference>
<evidence type="ECO:0000256" key="7">
    <source>
        <dbReference type="RuleBase" id="RU003784"/>
    </source>
</evidence>
<dbReference type="GO" id="GO:0006400">
    <property type="term" value="P:tRNA modification"/>
    <property type="evidence" value="ECO:0007669"/>
    <property type="project" value="TreeGrafter"/>
</dbReference>
<organism evidence="9 10">
    <name type="scientific">SAR324 cluster bacterium</name>
    <dbReference type="NCBI Taxonomy" id="2024889"/>
    <lineage>
        <taxon>Bacteria</taxon>
        <taxon>Deltaproteobacteria</taxon>
        <taxon>SAR324 cluster</taxon>
    </lineage>
</organism>
<evidence type="ECO:0000313" key="10">
    <source>
        <dbReference type="Proteomes" id="UP000218113"/>
    </source>
</evidence>
<comment type="catalytic activity">
    <reaction evidence="6">
        <text>adenosine(37) in tRNA + dimethylallyl diphosphate = N(6)-dimethylallyladenosine(37) in tRNA + diphosphate</text>
        <dbReference type="Rhea" id="RHEA:26482"/>
        <dbReference type="Rhea" id="RHEA-COMP:10162"/>
        <dbReference type="Rhea" id="RHEA-COMP:10375"/>
        <dbReference type="ChEBI" id="CHEBI:33019"/>
        <dbReference type="ChEBI" id="CHEBI:57623"/>
        <dbReference type="ChEBI" id="CHEBI:74411"/>
        <dbReference type="ChEBI" id="CHEBI:74415"/>
        <dbReference type="EC" id="2.5.1.75"/>
    </reaction>
</comment>
<evidence type="ECO:0000256" key="5">
    <source>
        <dbReference type="ARBA" id="ARBA00022842"/>
    </source>
</evidence>
<dbReference type="EC" id="2.5.1.75" evidence="6"/>
<evidence type="ECO:0000256" key="2">
    <source>
        <dbReference type="ARBA" id="ARBA00022679"/>
    </source>
</evidence>
<dbReference type="PANTHER" id="PTHR11088:SF60">
    <property type="entry name" value="TRNA DIMETHYLALLYLTRANSFERASE"/>
    <property type="match status" value="1"/>
</dbReference>
<dbReference type="GO" id="GO:0052381">
    <property type="term" value="F:tRNA dimethylallyltransferase activity"/>
    <property type="evidence" value="ECO:0007669"/>
    <property type="project" value="UniProtKB-EC"/>
</dbReference>
<keyword evidence="6" id="KW-0819">tRNA processing</keyword>
<dbReference type="InterPro" id="IPR039657">
    <property type="entry name" value="Dimethylallyltransferase"/>
</dbReference>
<dbReference type="Gene3D" id="1.10.20.140">
    <property type="match status" value="1"/>
</dbReference>
<dbReference type="NCBIfam" id="TIGR00174">
    <property type="entry name" value="miaA"/>
    <property type="match status" value="1"/>
</dbReference>
<reference evidence="10" key="1">
    <citation type="submission" date="2017-08" db="EMBL/GenBank/DDBJ databases">
        <title>A dynamic microbial community with high functional redundancy inhabits the cold, oxic subseafloor aquifer.</title>
        <authorList>
            <person name="Tully B.J."/>
            <person name="Wheat C.G."/>
            <person name="Glazer B.T."/>
            <person name="Huber J.A."/>
        </authorList>
    </citation>
    <scope>NUCLEOTIDE SEQUENCE [LARGE SCALE GENOMIC DNA]</scope>
</reference>
<comment type="similarity">
    <text evidence="8">Belongs to the IPP transferase family.</text>
</comment>
<evidence type="ECO:0000313" key="9">
    <source>
        <dbReference type="EMBL" id="PCI27224.1"/>
    </source>
</evidence>
<comment type="function">
    <text evidence="7">Catalyzes the transfer of a dimethylallyl group onto the adenine at position 37 in tRNAs that read codons beginning with uridine, leading to the formation of N6-(dimethylallyl)adenosine (i(6)A).</text>
</comment>
<dbReference type="Pfam" id="PF01715">
    <property type="entry name" value="IPPT"/>
    <property type="match status" value="1"/>
</dbReference>
<accession>A0A2A4T1E4</accession>
<dbReference type="Proteomes" id="UP000218113">
    <property type="component" value="Unassembled WGS sequence"/>
</dbReference>
<proteinExistence type="inferred from homology"/>